<keyword evidence="8" id="KW-0234">DNA repair</keyword>
<dbReference type="InterPro" id="IPR005135">
    <property type="entry name" value="Endo/exonuclease/phosphatase"/>
</dbReference>
<evidence type="ECO:0000256" key="8">
    <source>
        <dbReference type="ARBA" id="ARBA00023204"/>
    </source>
</evidence>
<comment type="cofactor">
    <cofactor evidence="1">
        <name>Mn(2+)</name>
        <dbReference type="ChEBI" id="CHEBI:29035"/>
    </cofactor>
</comment>
<dbReference type="Pfam" id="PF03372">
    <property type="entry name" value="Exo_endo_phos"/>
    <property type="match status" value="1"/>
</dbReference>
<keyword evidence="4" id="KW-0479">Metal-binding</keyword>
<comment type="cofactor">
    <cofactor evidence="2">
        <name>Mg(2+)</name>
        <dbReference type="ChEBI" id="CHEBI:18420"/>
    </cofactor>
</comment>
<dbReference type="Gene3D" id="3.60.10.10">
    <property type="entry name" value="Endonuclease/exonuclease/phosphatase"/>
    <property type="match status" value="1"/>
</dbReference>
<gene>
    <name evidence="10" type="ORF">METZ01_LOCUS198136</name>
</gene>
<dbReference type="AlphaFoldDB" id="A0A382E4I5"/>
<dbReference type="GO" id="GO:0004518">
    <property type="term" value="F:nuclease activity"/>
    <property type="evidence" value="ECO:0007669"/>
    <property type="project" value="UniProtKB-KW"/>
</dbReference>
<sequence length="485" mass="55252">MEFLFIYFNFYANEFLLQDWNSFHLFLDADNDASTGSAINGIGAELDWTFGSRSGVQYINGNNDEIWQNDLTLRIGPTVTSQEFEIAISRYCNALTMNGNQVLVAGRMIINSGSSSGDQVPDEPGGIYFSIGEDAVPYPVPIPLERKHDNDIRIVSYNTWNDGMLDDVRQPRFKRIIQALDPDVIALQEHWDWDEIDDIIQSWFPQEEWHASWTYRDLVILSRFPILEDANMISSERTMVALLDTENELGKNLLIFNSHLSCCANNDDRQQQVDEFIGVWRDWISDNDGPFGLEPETPFVHVGDFNFVGYRQQVETIRVGDIQNETDYGADFPPDWDDTDVVDLFSRHTHKRMGYTWRSDGSSFNPGKLDYVFYSDATIDTGRHFTLNTLAMDEESLDDMNLDAEDTNEASDHLPRVFDISLAEGLGTKNLPLLPSDFALHPNYPNPFNPVTRIKYSLPVPGRVTVIISDIGGREITKLVNKNMP</sequence>
<dbReference type="InterPro" id="IPR036691">
    <property type="entry name" value="Endo/exonu/phosph_ase_sf"/>
</dbReference>
<evidence type="ECO:0000256" key="1">
    <source>
        <dbReference type="ARBA" id="ARBA00001936"/>
    </source>
</evidence>
<dbReference type="InterPro" id="IPR051547">
    <property type="entry name" value="TDP2-like"/>
</dbReference>
<dbReference type="GO" id="GO:0046872">
    <property type="term" value="F:metal ion binding"/>
    <property type="evidence" value="ECO:0007669"/>
    <property type="project" value="UniProtKB-KW"/>
</dbReference>
<organism evidence="10">
    <name type="scientific">marine metagenome</name>
    <dbReference type="NCBI Taxonomy" id="408172"/>
    <lineage>
        <taxon>unclassified sequences</taxon>
        <taxon>metagenomes</taxon>
        <taxon>ecological metagenomes</taxon>
    </lineage>
</organism>
<dbReference type="GO" id="GO:0006281">
    <property type="term" value="P:DNA repair"/>
    <property type="evidence" value="ECO:0007669"/>
    <property type="project" value="UniProtKB-KW"/>
</dbReference>
<evidence type="ECO:0000256" key="4">
    <source>
        <dbReference type="ARBA" id="ARBA00022723"/>
    </source>
</evidence>
<reference evidence="10" key="1">
    <citation type="submission" date="2018-05" db="EMBL/GenBank/DDBJ databases">
        <authorList>
            <person name="Lanie J.A."/>
            <person name="Ng W.-L."/>
            <person name="Kazmierczak K.M."/>
            <person name="Andrzejewski T.M."/>
            <person name="Davidsen T.M."/>
            <person name="Wayne K.J."/>
            <person name="Tettelin H."/>
            <person name="Glass J.I."/>
            <person name="Rusch D."/>
            <person name="Podicherti R."/>
            <person name="Tsui H.-C.T."/>
            <person name="Winkler M.E."/>
        </authorList>
    </citation>
    <scope>NUCLEOTIDE SEQUENCE</scope>
</reference>
<keyword evidence="7" id="KW-0460">Magnesium</keyword>
<accession>A0A382E4I5</accession>
<name>A0A382E4I5_9ZZZZ</name>
<protein>
    <recommendedName>
        <fullName evidence="9">Endonuclease/exonuclease/phosphatase domain-containing protein</fullName>
    </recommendedName>
</protein>
<dbReference type="GO" id="GO:0016787">
    <property type="term" value="F:hydrolase activity"/>
    <property type="evidence" value="ECO:0007669"/>
    <property type="project" value="UniProtKB-KW"/>
</dbReference>
<evidence type="ECO:0000256" key="6">
    <source>
        <dbReference type="ARBA" id="ARBA00022801"/>
    </source>
</evidence>
<evidence type="ECO:0000256" key="2">
    <source>
        <dbReference type="ARBA" id="ARBA00001946"/>
    </source>
</evidence>
<keyword evidence="3" id="KW-0540">Nuclease</keyword>
<keyword evidence="5" id="KW-0227">DNA damage</keyword>
<evidence type="ECO:0000256" key="5">
    <source>
        <dbReference type="ARBA" id="ARBA00022763"/>
    </source>
</evidence>
<evidence type="ECO:0000259" key="9">
    <source>
        <dbReference type="Pfam" id="PF03372"/>
    </source>
</evidence>
<proteinExistence type="predicted"/>
<dbReference type="EMBL" id="UINC01042526">
    <property type="protein sequence ID" value="SVB45282.1"/>
    <property type="molecule type" value="Genomic_DNA"/>
</dbReference>
<dbReference type="PANTHER" id="PTHR15822">
    <property type="entry name" value="TRAF AND TNF RECEPTOR-ASSOCIATED PROTEIN"/>
    <property type="match status" value="1"/>
</dbReference>
<evidence type="ECO:0000256" key="3">
    <source>
        <dbReference type="ARBA" id="ARBA00022722"/>
    </source>
</evidence>
<keyword evidence="6" id="KW-0378">Hydrolase</keyword>
<dbReference type="PANTHER" id="PTHR15822:SF4">
    <property type="entry name" value="TYROSYL-DNA PHOSPHODIESTERASE 2"/>
    <property type="match status" value="1"/>
</dbReference>
<feature type="domain" description="Endonuclease/exonuclease/phosphatase" evidence="9">
    <location>
        <begin position="156"/>
        <end position="413"/>
    </location>
</feature>
<dbReference type="SUPFAM" id="SSF56219">
    <property type="entry name" value="DNase I-like"/>
    <property type="match status" value="1"/>
</dbReference>
<evidence type="ECO:0000313" key="10">
    <source>
        <dbReference type="EMBL" id="SVB45282.1"/>
    </source>
</evidence>
<feature type="non-terminal residue" evidence="10">
    <location>
        <position position="485"/>
    </location>
</feature>
<evidence type="ECO:0000256" key="7">
    <source>
        <dbReference type="ARBA" id="ARBA00022842"/>
    </source>
</evidence>